<feature type="chain" id="PRO_5047252183" evidence="2">
    <location>
        <begin position="23"/>
        <end position="348"/>
    </location>
</feature>
<protein>
    <submittedName>
        <fullName evidence="3">ABC transporter substrate-binding protein</fullName>
    </submittedName>
</protein>
<evidence type="ECO:0000256" key="1">
    <source>
        <dbReference type="ARBA" id="ARBA00022729"/>
    </source>
</evidence>
<dbReference type="PANTHER" id="PTHR30222:SF2">
    <property type="entry name" value="ABC TRANSPORTER SUBSTRATE-BINDING PROTEIN"/>
    <property type="match status" value="1"/>
</dbReference>
<organism evidence="3 4">
    <name type="scientific">Advenella alkanexedens</name>
    <dbReference type="NCBI Taxonomy" id="1481665"/>
    <lineage>
        <taxon>Bacteria</taxon>
        <taxon>Pseudomonadati</taxon>
        <taxon>Pseudomonadota</taxon>
        <taxon>Betaproteobacteria</taxon>
        <taxon>Burkholderiales</taxon>
        <taxon>Alcaligenaceae</taxon>
    </lineage>
</organism>
<keyword evidence="1 2" id="KW-0732">Signal</keyword>
<comment type="caution">
    <text evidence="3">The sequence shown here is derived from an EMBL/GenBank/DDBJ whole genome shotgun (WGS) entry which is preliminary data.</text>
</comment>
<evidence type="ECO:0000313" key="4">
    <source>
        <dbReference type="Proteomes" id="UP000722165"/>
    </source>
</evidence>
<sequence length="348" mass="38460">MLKHARSAIVTGFILSAFTAAASAQSLTVVSFGGDAKVAMEKAYFQPFEKETGIRINSADWNGEMGKIKSMVDTNSVQWDVVEVEAPELERGCAEGMFEEIDYSKVIPQSDFIENGALECGVGTFIWSVALAYNKDKLKEAPTSWADFWDVKKYPGKRSLRKGAKYTLEIALMADGVSPKDVYTVLATPEGVDRAFKKLDEIKPYIQWWESGAQPGQYLVAGDVVMSSAYNGRITHAINQENKRPLGLVWDQSLYAIDYWAIPKGSPNVENAHKLIKHASQPENLVAFSTLLPYGPPTIAAIEALPADIAKDLPSSKENMENAIALDVNFWTDYGDALEQRYNAWVAQ</sequence>
<feature type="signal peptide" evidence="2">
    <location>
        <begin position="1"/>
        <end position="22"/>
    </location>
</feature>
<proteinExistence type="predicted"/>
<dbReference type="RefSeq" id="WP_217734485.1">
    <property type="nucleotide sequence ID" value="NZ_JAHSPR010000002.1"/>
</dbReference>
<dbReference type="CDD" id="cd13589">
    <property type="entry name" value="PBP2_polyamine_RpCGA009"/>
    <property type="match status" value="1"/>
</dbReference>
<accession>A0ABS6NKI7</accession>
<reference evidence="3 4" key="1">
    <citation type="submission" date="2021-06" db="EMBL/GenBank/DDBJ databases">
        <authorList>
            <person name="Lu T."/>
            <person name="Wang Q."/>
            <person name="Han X."/>
        </authorList>
    </citation>
    <scope>NUCLEOTIDE SEQUENCE [LARGE SCALE GENOMIC DNA]</scope>
    <source>
        <strain evidence="3 4">LAM0050</strain>
    </source>
</reference>
<gene>
    <name evidence="3" type="ORF">KU392_02530</name>
</gene>
<evidence type="ECO:0000313" key="3">
    <source>
        <dbReference type="EMBL" id="MBV4396132.1"/>
    </source>
</evidence>
<name>A0ABS6NKI7_9BURK</name>
<dbReference type="Proteomes" id="UP000722165">
    <property type="component" value="Unassembled WGS sequence"/>
</dbReference>
<evidence type="ECO:0000256" key="2">
    <source>
        <dbReference type="SAM" id="SignalP"/>
    </source>
</evidence>
<dbReference type="EMBL" id="JAHSPR010000002">
    <property type="protein sequence ID" value="MBV4396132.1"/>
    <property type="molecule type" value="Genomic_DNA"/>
</dbReference>
<dbReference type="PANTHER" id="PTHR30222">
    <property type="entry name" value="SPERMIDINE/PUTRESCINE-BINDING PERIPLASMIC PROTEIN"/>
    <property type="match status" value="1"/>
</dbReference>
<dbReference type="InterPro" id="IPR006059">
    <property type="entry name" value="SBP"/>
</dbReference>
<dbReference type="Pfam" id="PF13416">
    <property type="entry name" value="SBP_bac_8"/>
    <property type="match status" value="1"/>
</dbReference>
<keyword evidence="4" id="KW-1185">Reference proteome</keyword>